<dbReference type="InterPro" id="IPR027469">
    <property type="entry name" value="Cation_efflux_TMD_sf"/>
</dbReference>
<comment type="similarity">
    <text evidence="2">Belongs to the cation diffusion facilitator (CDF) transporter (TC 2.A.4) family.</text>
</comment>
<feature type="region of interest" description="Disordered" evidence="9">
    <location>
        <begin position="79"/>
        <end position="123"/>
    </location>
</feature>
<dbReference type="InterPro" id="IPR002048">
    <property type="entry name" value="EF_hand_dom"/>
</dbReference>
<sequence>MALTTMAMRMTMTTAANFLIVVAVIVHNPMTVSAYAPQAGVFRHSPAYQGRNIGIGGSSIGSSSSSRIPFSAKTRSKIESEVVSPASASSHPPSSTALYHMGHSHSHAHTHSHNHDDDHDHSKESRVFDRQRLIRKLALVLFCWVATCGTKLVQTAANSNVNVNVNGATRFVGLAQSDWISFVVTSVALTSANKITRAIQQSVDNFRQFVNGIRKHSSTKMAMEMNTNTEASHGHGHGHGHDHSHAQNQQHHQQALASAVDKAEADRVTWIGVAVNLLLSVGKLGIGITSHSSALVADAGHSLSDLVSDFITLWSVNVARLPPDEDHPYGHYKFEAIGSLFLSLTLLATGGSVGLMANKQLREVLQASASATASASTAAVQIPGPLALVMAGLSIFSKEWLFRITKQVGDRLRSPVVIANAWHHRSDAYSSVLALLSIAWAMVGFPAADAAAGILVAGMICMTGGEILIESVKQLSDSADSDLQSEIVEILNELDDGDVICTTSVRARQMGSAASVDVTVEIPSVLSTTATSAVEERVRQRLLGELARRRGGGRDSSSAGIIATVSAKPYLEISPLMEDYEYDESAFAKLAFEKFDKDADGRLTIQELKSGLEKTLNIELSDDRVKKLLEEFDVNKDGYLDLEEMVTIDEFRTKMETFSREEKIFAATQKQKQPIPLDEMPSSSYIEQQVRNQAQFMYPKIRSVEGVTVHYTSQNSVTVDVNIRSSNNALEKVRQYARELKDNLETELHEIETARVYLDLNANDNAEQNSSEATIQTKTIPNLAP</sequence>
<comment type="subcellular location">
    <subcellularLocation>
        <location evidence="1">Membrane</location>
        <topology evidence="1">Multi-pass membrane protein</topology>
    </subcellularLocation>
</comment>
<feature type="domain" description="EF-hand" evidence="11">
    <location>
        <begin position="620"/>
        <end position="655"/>
    </location>
</feature>
<feature type="compositionally biased region" description="Basic residues" evidence="9">
    <location>
        <begin position="102"/>
        <end position="112"/>
    </location>
</feature>
<evidence type="ECO:0000256" key="7">
    <source>
        <dbReference type="ARBA" id="ARBA00023136"/>
    </source>
</evidence>
<dbReference type="PROSITE" id="PS00018">
    <property type="entry name" value="EF_HAND_1"/>
    <property type="match status" value="2"/>
</dbReference>
<evidence type="ECO:0000256" key="6">
    <source>
        <dbReference type="ARBA" id="ARBA00022989"/>
    </source>
</evidence>
<gene>
    <name evidence="12" type="ORF">PAUS00366_LOCUS16324</name>
</gene>
<protein>
    <recommendedName>
        <fullName evidence="11">EF-hand domain-containing protein</fullName>
    </recommendedName>
</protein>
<dbReference type="GO" id="GO:0008324">
    <property type="term" value="F:monoatomic cation transmembrane transporter activity"/>
    <property type="evidence" value="ECO:0007669"/>
    <property type="project" value="InterPro"/>
</dbReference>
<dbReference type="InterPro" id="IPR036837">
    <property type="entry name" value="Cation_efflux_CTD_sf"/>
</dbReference>
<feature type="compositionally biased region" description="Low complexity" evidence="9">
    <location>
        <begin position="81"/>
        <end position="95"/>
    </location>
</feature>
<accession>A0A7S4EMP8</accession>
<keyword evidence="4" id="KW-0812">Transmembrane</keyword>
<dbReference type="PANTHER" id="PTHR43840">
    <property type="entry name" value="MITOCHONDRIAL METAL TRANSPORTER 1-RELATED"/>
    <property type="match status" value="1"/>
</dbReference>
<dbReference type="FunFam" id="1.20.1510.10:FF:000006">
    <property type="entry name" value="Divalent cation efflux transporter"/>
    <property type="match status" value="1"/>
</dbReference>
<feature type="region of interest" description="Disordered" evidence="9">
    <location>
        <begin position="766"/>
        <end position="785"/>
    </location>
</feature>
<evidence type="ECO:0000259" key="11">
    <source>
        <dbReference type="PROSITE" id="PS50222"/>
    </source>
</evidence>
<proteinExistence type="inferred from homology"/>
<keyword evidence="8" id="KW-0175">Coiled coil</keyword>
<reference evidence="12" key="1">
    <citation type="submission" date="2021-01" db="EMBL/GenBank/DDBJ databases">
        <authorList>
            <person name="Corre E."/>
            <person name="Pelletier E."/>
            <person name="Niang G."/>
            <person name="Scheremetjew M."/>
            <person name="Finn R."/>
            <person name="Kale V."/>
            <person name="Holt S."/>
            <person name="Cochrane G."/>
            <person name="Meng A."/>
            <person name="Brown T."/>
            <person name="Cohen L."/>
        </authorList>
    </citation>
    <scope>NUCLEOTIDE SEQUENCE</scope>
    <source>
        <strain evidence="12">10249 10 AB</strain>
    </source>
</reference>
<dbReference type="GO" id="GO:0005509">
    <property type="term" value="F:calcium ion binding"/>
    <property type="evidence" value="ECO:0007669"/>
    <property type="project" value="InterPro"/>
</dbReference>
<feature type="chain" id="PRO_5030782706" description="EF-hand domain-containing protein" evidence="10">
    <location>
        <begin position="35"/>
        <end position="785"/>
    </location>
</feature>
<keyword evidence="3" id="KW-0813">Transport</keyword>
<dbReference type="PROSITE" id="PS50222">
    <property type="entry name" value="EF_HAND_2"/>
    <property type="match status" value="2"/>
</dbReference>
<dbReference type="InterPro" id="IPR018247">
    <property type="entry name" value="EF_Hand_1_Ca_BS"/>
</dbReference>
<dbReference type="InterPro" id="IPR050291">
    <property type="entry name" value="CDF_Transporter"/>
</dbReference>
<evidence type="ECO:0000256" key="2">
    <source>
        <dbReference type="ARBA" id="ARBA00008114"/>
    </source>
</evidence>
<feature type="compositionally biased region" description="Low complexity" evidence="9">
    <location>
        <begin position="246"/>
        <end position="258"/>
    </location>
</feature>
<evidence type="ECO:0000256" key="3">
    <source>
        <dbReference type="ARBA" id="ARBA00022448"/>
    </source>
</evidence>
<keyword evidence="5" id="KW-0106">Calcium</keyword>
<dbReference type="SUPFAM" id="SSF160240">
    <property type="entry name" value="Cation efflux protein cytoplasmic domain-like"/>
    <property type="match status" value="1"/>
</dbReference>
<dbReference type="PANTHER" id="PTHR43840:SF15">
    <property type="entry name" value="MITOCHONDRIAL METAL TRANSPORTER 1-RELATED"/>
    <property type="match status" value="1"/>
</dbReference>
<dbReference type="EMBL" id="HBIX01023527">
    <property type="protein sequence ID" value="CAE0723568.1"/>
    <property type="molecule type" value="Transcribed_RNA"/>
</dbReference>
<evidence type="ECO:0000256" key="8">
    <source>
        <dbReference type="SAM" id="Coils"/>
    </source>
</evidence>
<dbReference type="NCBIfam" id="TIGR01297">
    <property type="entry name" value="CDF"/>
    <property type="match status" value="1"/>
</dbReference>
<feature type="coiled-coil region" evidence="8">
    <location>
        <begin position="723"/>
        <end position="754"/>
    </location>
</feature>
<keyword evidence="6" id="KW-1133">Transmembrane helix</keyword>
<feature type="signal peptide" evidence="10">
    <location>
        <begin position="1"/>
        <end position="34"/>
    </location>
</feature>
<dbReference type="SMART" id="SM00054">
    <property type="entry name" value="EFh"/>
    <property type="match status" value="2"/>
</dbReference>
<evidence type="ECO:0000256" key="1">
    <source>
        <dbReference type="ARBA" id="ARBA00004141"/>
    </source>
</evidence>
<dbReference type="InterPro" id="IPR002524">
    <property type="entry name" value="Cation_efflux"/>
</dbReference>
<dbReference type="Gene3D" id="1.10.238.10">
    <property type="entry name" value="EF-hand"/>
    <property type="match status" value="1"/>
</dbReference>
<dbReference type="InterPro" id="IPR058533">
    <property type="entry name" value="Cation_efflux_TM"/>
</dbReference>
<evidence type="ECO:0000256" key="10">
    <source>
        <dbReference type="SAM" id="SignalP"/>
    </source>
</evidence>
<dbReference type="Gene3D" id="1.20.1510.10">
    <property type="entry name" value="Cation efflux protein transmembrane domain"/>
    <property type="match status" value="1"/>
</dbReference>
<dbReference type="InterPro" id="IPR011992">
    <property type="entry name" value="EF-hand-dom_pair"/>
</dbReference>
<dbReference type="Gene3D" id="3.30.70.1350">
    <property type="entry name" value="Cation efflux protein, cytoplasmic domain"/>
    <property type="match status" value="1"/>
</dbReference>
<feature type="region of interest" description="Disordered" evidence="9">
    <location>
        <begin position="229"/>
        <end position="258"/>
    </location>
</feature>
<organism evidence="12">
    <name type="scientific">Pseudo-nitzschia australis</name>
    <dbReference type="NCBI Taxonomy" id="44445"/>
    <lineage>
        <taxon>Eukaryota</taxon>
        <taxon>Sar</taxon>
        <taxon>Stramenopiles</taxon>
        <taxon>Ochrophyta</taxon>
        <taxon>Bacillariophyta</taxon>
        <taxon>Bacillariophyceae</taxon>
        <taxon>Bacillariophycidae</taxon>
        <taxon>Bacillariales</taxon>
        <taxon>Bacillariaceae</taxon>
        <taxon>Pseudo-nitzschia</taxon>
    </lineage>
</organism>
<evidence type="ECO:0000256" key="9">
    <source>
        <dbReference type="SAM" id="MobiDB-lite"/>
    </source>
</evidence>
<evidence type="ECO:0000256" key="4">
    <source>
        <dbReference type="ARBA" id="ARBA00022692"/>
    </source>
</evidence>
<dbReference type="GO" id="GO:0016020">
    <property type="term" value="C:membrane"/>
    <property type="evidence" value="ECO:0007669"/>
    <property type="project" value="UniProtKB-SubCell"/>
</dbReference>
<evidence type="ECO:0000256" key="5">
    <source>
        <dbReference type="ARBA" id="ARBA00022837"/>
    </source>
</evidence>
<dbReference type="Pfam" id="PF13499">
    <property type="entry name" value="EF-hand_7"/>
    <property type="match status" value="1"/>
</dbReference>
<dbReference type="Pfam" id="PF01545">
    <property type="entry name" value="Cation_efflux"/>
    <property type="match status" value="1"/>
</dbReference>
<feature type="compositionally biased region" description="Basic and acidic residues" evidence="9">
    <location>
        <begin position="113"/>
        <end position="123"/>
    </location>
</feature>
<dbReference type="CDD" id="cd00051">
    <property type="entry name" value="EFh"/>
    <property type="match status" value="1"/>
</dbReference>
<evidence type="ECO:0000313" key="12">
    <source>
        <dbReference type="EMBL" id="CAE0723568.1"/>
    </source>
</evidence>
<dbReference type="SUPFAM" id="SSF161111">
    <property type="entry name" value="Cation efflux protein transmembrane domain-like"/>
    <property type="match status" value="1"/>
</dbReference>
<dbReference type="AlphaFoldDB" id="A0A7S4EMP8"/>
<name>A0A7S4EMP8_9STRA</name>
<feature type="domain" description="EF-hand" evidence="11">
    <location>
        <begin position="583"/>
        <end position="618"/>
    </location>
</feature>
<keyword evidence="10" id="KW-0732">Signal</keyword>
<keyword evidence="7" id="KW-0472">Membrane</keyword>
<dbReference type="SUPFAM" id="SSF47473">
    <property type="entry name" value="EF-hand"/>
    <property type="match status" value="1"/>
</dbReference>